<name>A0A9P7YNB1_9HELO</name>
<protein>
    <submittedName>
        <fullName evidence="3">Uncharacterized protein</fullName>
    </submittedName>
</protein>
<dbReference type="AlphaFoldDB" id="A0A9P7YNB1"/>
<dbReference type="Proteomes" id="UP000824998">
    <property type="component" value="Unassembled WGS sequence"/>
</dbReference>
<keyword evidence="4" id="KW-1185">Reference proteome</keyword>
<organism evidence="3 4">
    <name type="scientific">Amylocarpus encephaloides</name>
    <dbReference type="NCBI Taxonomy" id="45428"/>
    <lineage>
        <taxon>Eukaryota</taxon>
        <taxon>Fungi</taxon>
        <taxon>Dikarya</taxon>
        <taxon>Ascomycota</taxon>
        <taxon>Pezizomycotina</taxon>
        <taxon>Leotiomycetes</taxon>
        <taxon>Helotiales</taxon>
        <taxon>Helotiales incertae sedis</taxon>
        <taxon>Amylocarpus</taxon>
    </lineage>
</organism>
<keyword evidence="2" id="KW-0812">Transmembrane</keyword>
<evidence type="ECO:0000313" key="3">
    <source>
        <dbReference type="EMBL" id="KAG9236621.1"/>
    </source>
</evidence>
<gene>
    <name evidence="3" type="ORF">BJ875DRAFT_215313</name>
</gene>
<comment type="caution">
    <text evidence="3">The sequence shown here is derived from an EMBL/GenBank/DDBJ whole genome shotgun (WGS) entry which is preliminary data.</text>
</comment>
<accession>A0A9P7YNB1</accession>
<evidence type="ECO:0000256" key="1">
    <source>
        <dbReference type="SAM" id="MobiDB-lite"/>
    </source>
</evidence>
<dbReference type="OrthoDB" id="5388417at2759"/>
<evidence type="ECO:0000313" key="4">
    <source>
        <dbReference type="Proteomes" id="UP000824998"/>
    </source>
</evidence>
<sequence>MDSITTLVIRGRALLAVRDDSNSKDSNRMSGTMINLLIALLSLAFCSLLLIGALYFVRKIRRNRAVARQSLPQYEPKQSGHRRLTINAPPYNGRHSSIYVYDEKSPMIRSPNSPPLSPVPEIRITFPDEHDDAGRRKSGRVVVVRVGETGVGLEPLKEDEQLPAYEKETGDRFHSIDMDRMGGLKDKKDEYS</sequence>
<feature type="region of interest" description="Disordered" evidence="1">
    <location>
        <begin position="157"/>
        <end position="192"/>
    </location>
</feature>
<keyword evidence="2" id="KW-0472">Membrane</keyword>
<evidence type="ECO:0000256" key="2">
    <source>
        <dbReference type="SAM" id="Phobius"/>
    </source>
</evidence>
<proteinExistence type="predicted"/>
<dbReference type="EMBL" id="MU251403">
    <property type="protein sequence ID" value="KAG9236621.1"/>
    <property type="molecule type" value="Genomic_DNA"/>
</dbReference>
<feature type="transmembrane region" description="Helical" evidence="2">
    <location>
        <begin position="33"/>
        <end position="57"/>
    </location>
</feature>
<keyword evidence="2" id="KW-1133">Transmembrane helix</keyword>
<reference evidence="3" key="1">
    <citation type="journal article" date="2021" name="IMA Fungus">
        <title>Genomic characterization of three marine fungi, including Emericellopsis atlantica sp. nov. with signatures of a generalist lifestyle and marine biomass degradation.</title>
        <authorList>
            <person name="Hagestad O.C."/>
            <person name="Hou L."/>
            <person name="Andersen J.H."/>
            <person name="Hansen E.H."/>
            <person name="Altermark B."/>
            <person name="Li C."/>
            <person name="Kuhnert E."/>
            <person name="Cox R.J."/>
            <person name="Crous P.W."/>
            <person name="Spatafora J.W."/>
            <person name="Lail K."/>
            <person name="Amirebrahimi M."/>
            <person name="Lipzen A."/>
            <person name="Pangilinan J."/>
            <person name="Andreopoulos W."/>
            <person name="Hayes R.D."/>
            <person name="Ng V."/>
            <person name="Grigoriev I.V."/>
            <person name="Jackson S.A."/>
            <person name="Sutton T.D.S."/>
            <person name="Dobson A.D.W."/>
            <person name="Rama T."/>
        </authorList>
    </citation>
    <scope>NUCLEOTIDE SEQUENCE</scope>
    <source>
        <strain evidence="3">TRa018bII</strain>
    </source>
</reference>